<organism evidence="2 3">
    <name type="scientific">Streptomyces millisiae</name>
    <dbReference type="NCBI Taxonomy" id="3075542"/>
    <lineage>
        <taxon>Bacteria</taxon>
        <taxon>Bacillati</taxon>
        <taxon>Actinomycetota</taxon>
        <taxon>Actinomycetes</taxon>
        <taxon>Kitasatosporales</taxon>
        <taxon>Streptomycetaceae</taxon>
        <taxon>Streptomyces</taxon>
    </lineage>
</organism>
<dbReference type="EMBL" id="JAVREM010000007">
    <property type="protein sequence ID" value="MDT0318551.1"/>
    <property type="molecule type" value="Genomic_DNA"/>
</dbReference>
<evidence type="ECO:0000313" key="2">
    <source>
        <dbReference type="EMBL" id="MDT0318551.1"/>
    </source>
</evidence>
<proteinExistence type="predicted"/>
<evidence type="ECO:0000259" key="1">
    <source>
        <dbReference type="PROSITE" id="PS50943"/>
    </source>
</evidence>
<dbReference type="CDD" id="cd00093">
    <property type="entry name" value="HTH_XRE"/>
    <property type="match status" value="1"/>
</dbReference>
<gene>
    <name evidence="2" type="ORF">RNC47_09410</name>
</gene>
<protein>
    <submittedName>
        <fullName evidence="2">Helix-turn-helix transcriptional regulator</fullName>
    </submittedName>
</protein>
<sequence>MHQGNGRPALAGPIGVRLAIWRVRRGMSVADLAARCGLAPERIDGLESGEEWVDRRGSLAVLSSALRLDPGELTGQPYPPAGEEHGQARAVAFHLRRAIAKDRPAGAVAVTVEELAARTEAVAADAAGGDEQALAAGLPGLISDSDALLAMARAAQRDRVAQLRGRVHVVAAGLLRRLGYRDLAWLLLHRAWVGAAEPPAVLVEEVRLLIDMGLPEYALARAERAGSEGREEGLPLLVAFAHAMAGRPGMAARVLQVAGREAGDAAAAARVAAARVAVAVECGEVEEAAEGARSLDVAALEPAGRVGPLVAAAAAEARREDIGQAAAWLRAAEEAAPLWLRLDPFARELLTALPARTGGTAEAALLHQMAARAGLR</sequence>
<reference evidence="3" key="1">
    <citation type="submission" date="2023-07" db="EMBL/GenBank/DDBJ databases">
        <title>30 novel species of actinomycetes from the DSMZ collection.</title>
        <authorList>
            <person name="Nouioui I."/>
        </authorList>
    </citation>
    <scope>NUCLEOTIDE SEQUENCE [LARGE SCALE GENOMIC DNA]</scope>
    <source>
        <strain evidence="3">DSM 44918</strain>
    </source>
</reference>
<accession>A0ABU2LLT1</accession>
<evidence type="ECO:0000313" key="3">
    <source>
        <dbReference type="Proteomes" id="UP001183420"/>
    </source>
</evidence>
<comment type="caution">
    <text evidence="2">The sequence shown here is derived from an EMBL/GenBank/DDBJ whole genome shotgun (WGS) entry which is preliminary data.</text>
</comment>
<keyword evidence="3" id="KW-1185">Reference proteome</keyword>
<dbReference type="Proteomes" id="UP001183420">
    <property type="component" value="Unassembled WGS sequence"/>
</dbReference>
<dbReference type="InterPro" id="IPR010982">
    <property type="entry name" value="Lambda_DNA-bd_dom_sf"/>
</dbReference>
<dbReference type="Gene3D" id="1.10.260.40">
    <property type="entry name" value="lambda repressor-like DNA-binding domains"/>
    <property type="match status" value="1"/>
</dbReference>
<feature type="domain" description="HTH cro/C1-type" evidence="1">
    <location>
        <begin position="18"/>
        <end position="73"/>
    </location>
</feature>
<dbReference type="SUPFAM" id="SSF47413">
    <property type="entry name" value="lambda repressor-like DNA-binding domains"/>
    <property type="match status" value="1"/>
</dbReference>
<name>A0ABU2LLT1_9ACTN</name>
<dbReference type="PROSITE" id="PS50943">
    <property type="entry name" value="HTH_CROC1"/>
    <property type="match status" value="1"/>
</dbReference>
<dbReference type="InterPro" id="IPR001387">
    <property type="entry name" value="Cro/C1-type_HTH"/>
</dbReference>